<evidence type="ECO:0000313" key="2">
    <source>
        <dbReference type="Proteomes" id="UP000317650"/>
    </source>
</evidence>
<keyword evidence="2" id="KW-1185">Reference proteome</keyword>
<dbReference type="EMBL" id="PYDT01000004">
    <property type="protein sequence ID" value="THU61999.1"/>
    <property type="molecule type" value="Genomic_DNA"/>
</dbReference>
<dbReference type="Proteomes" id="UP000317650">
    <property type="component" value="Chromosome 1"/>
</dbReference>
<dbReference type="STRING" id="52838.A0A4S8JK41"/>
<comment type="caution">
    <text evidence="1">The sequence shown here is derived from an EMBL/GenBank/DDBJ whole genome shotgun (WGS) entry which is preliminary data.</text>
</comment>
<accession>A0A4S8JK41</accession>
<dbReference type="AlphaFoldDB" id="A0A4S8JK41"/>
<gene>
    <name evidence="1" type="ORF">C4D60_Mb01t00520</name>
</gene>
<organism evidence="1 2">
    <name type="scientific">Musa balbisiana</name>
    <name type="common">Banana</name>
    <dbReference type="NCBI Taxonomy" id="52838"/>
    <lineage>
        <taxon>Eukaryota</taxon>
        <taxon>Viridiplantae</taxon>
        <taxon>Streptophyta</taxon>
        <taxon>Embryophyta</taxon>
        <taxon>Tracheophyta</taxon>
        <taxon>Spermatophyta</taxon>
        <taxon>Magnoliopsida</taxon>
        <taxon>Liliopsida</taxon>
        <taxon>Zingiberales</taxon>
        <taxon>Musaceae</taxon>
        <taxon>Musa</taxon>
    </lineage>
</organism>
<evidence type="ECO:0000313" key="1">
    <source>
        <dbReference type="EMBL" id="THU61999.1"/>
    </source>
</evidence>
<protein>
    <submittedName>
        <fullName evidence="1">Uncharacterized protein</fullName>
    </submittedName>
</protein>
<name>A0A4S8JK41_MUSBA</name>
<sequence>MQFLLCFCRQWLLEGILELNSLSMKFHCCSNILHYNADRYPPLKAVKVTHTVALRTEATVNGGDQPSNLCQPFKNHTSEMFGVCPIYMKFSDDAERTFAAEALSYLQKPGMVKRMVSKLLWYRVGCTSDVEQAGPSKAHSREIGPDLVKPNPFISVSDHHPCLQPWATQRHRSRVQRVTDRLQS</sequence>
<reference evidence="1 2" key="1">
    <citation type="journal article" date="2019" name="Nat. Plants">
        <title>Genome sequencing of Musa balbisiana reveals subgenome evolution and function divergence in polyploid bananas.</title>
        <authorList>
            <person name="Yao X."/>
        </authorList>
    </citation>
    <scope>NUCLEOTIDE SEQUENCE [LARGE SCALE GENOMIC DNA]</scope>
    <source>
        <strain evidence="2">cv. DH-PKW</strain>
        <tissue evidence="1">Leaves</tissue>
    </source>
</reference>
<proteinExistence type="predicted"/>